<dbReference type="RefSeq" id="WP_285455391.1">
    <property type="nucleotide sequence ID" value="NZ_CP127173.1"/>
</dbReference>
<proteinExistence type="predicted"/>
<feature type="compositionally biased region" description="Basic and acidic residues" evidence="1">
    <location>
        <begin position="15"/>
        <end position="41"/>
    </location>
</feature>
<dbReference type="EMBL" id="CP127173">
    <property type="protein sequence ID" value="WIV58066.1"/>
    <property type="molecule type" value="Genomic_DNA"/>
</dbReference>
<evidence type="ECO:0000313" key="2">
    <source>
        <dbReference type="EMBL" id="WIV58066.1"/>
    </source>
</evidence>
<reference evidence="2 3" key="1">
    <citation type="submission" date="2023-06" db="EMBL/GenBank/DDBJ databases">
        <authorList>
            <person name="Oyuntsetseg B."/>
            <person name="Kim S.B."/>
        </authorList>
    </citation>
    <scope>NUCLEOTIDE SEQUENCE [LARGE SCALE GENOMIC DNA]</scope>
    <source>
        <strain evidence="2 3">2-2</strain>
    </source>
</reference>
<evidence type="ECO:0000256" key="1">
    <source>
        <dbReference type="SAM" id="MobiDB-lite"/>
    </source>
</evidence>
<sequence length="41" mass="4806">MGLISKIAGMLGGKKGIDRERHNREKDLDKERRRDKNGNRR</sequence>
<evidence type="ECO:0008006" key="4">
    <source>
        <dbReference type="Google" id="ProtNLM"/>
    </source>
</evidence>
<gene>
    <name evidence="2" type="ORF">QP939_05180</name>
</gene>
<organism evidence="2 3">
    <name type="scientific">Amycolatopsis nalaikhensis</name>
    <dbReference type="NCBI Taxonomy" id="715472"/>
    <lineage>
        <taxon>Bacteria</taxon>
        <taxon>Bacillati</taxon>
        <taxon>Actinomycetota</taxon>
        <taxon>Actinomycetes</taxon>
        <taxon>Pseudonocardiales</taxon>
        <taxon>Pseudonocardiaceae</taxon>
        <taxon>Amycolatopsis</taxon>
    </lineage>
</organism>
<protein>
    <recommendedName>
        <fullName evidence="4">CsbD family protein</fullName>
    </recommendedName>
</protein>
<name>A0ABY8XR45_9PSEU</name>
<keyword evidence="3" id="KW-1185">Reference proteome</keyword>
<evidence type="ECO:0000313" key="3">
    <source>
        <dbReference type="Proteomes" id="UP001227101"/>
    </source>
</evidence>
<dbReference type="Proteomes" id="UP001227101">
    <property type="component" value="Chromosome"/>
</dbReference>
<feature type="region of interest" description="Disordered" evidence="1">
    <location>
        <begin position="1"/>
        <end position="41"/>
    </location>
</feature>
<accession>A0ABY8XR45</accession>